<evidence type="ECO:0000313" key="4">
    <source>
        <dbReference type="Proteomes" id="UP000717585"/>
    </source>
</evidence>
<protein>
    <submittedName>
        <fullName evidence="3">Chromosome partition protein Smc</fullName>
    </submittedName>
</protein>
<feature type="compositionally biased region" description="Polar residues" evidence="2">
    <location>
        <begin position="381"/>
        <end position="391"/>
    </location>
</feature>
<reference evidence="3" key="1">
    <citation type="submission" date="2021-05" db="EMBL/GenBank/DDBJ databases">
        <title>A free-living protist that lacks canonical eukaryotic 1 DNA replication and segregation systems.</title>
        <authorList>
            <person name="Salas-Leiva D.E."/>
            <person name="Tromer E.C."/>
            <person name="Curtis B.A."/>
            <person name="Jerlstrom-Hultqvist J."/>
            <person name="Kolisko M."/>
            <person name="Yi Z."/>
            <person name="Salas-Leiva J.S."/>
            <person name="Gallot-Lavallee L."/>
            <person name="Kops G.J.P.L."/>
            <person name="Archibald J.M."/>
            <person name="Simpson A.G.B."/>
            <person name="Roger A.J."/>
        </authorList>
    </citation>
    <scope>NUCLEOTIDE SEQUENCE</scope>
    <source>
        <strain evidence="3">BICM</strain>
    </source>
</reference>
<keyword evidence="4" id="KW-1185">Reference proteome</keyword>
<sequence>MTVQVFSERIEQIQSTMSLHEERLMNFGHLINMLQELDTRRADEMTQLNDKLARLSAGDDIKEMLARVRRTDTALTDVVDEMTRLKESIGEKHAALVANTVTKDVLTNAVGRAERQASELMEDKMSSLHDRLSNELNSITQQLSDLKRANTTLAGQVSKVSEDVPAIGAKCQDVAARSVKAHHENASKIDNMGYRIDSIEQAKATMGSEFQEAVDSLQRRSTAQEETILKLRTTVTTHGDSIKATEQETHQTAAQAQRDIEAVRRTVEASDDKQTKALNILRRRVESIDLQPLEVSLADVRVGLRGVQADVGQLRDDRDELSKTIERVGPSNPKLKNLSRPEPADDSTQSQSQRSSFRSPRDAGSPRRSVRIAETSPEMPDNSSRHQSPVRSTVPPEHSPPEKLVSPMVSGARKDRLRAMYRELERLEREARSYAI</sequence>
<dbReference type="OrthoDB" id="196867at2759"/>
<keyword evidence="1" id="KW-0175">Coiled coil</keyword>
<dbReference type="Proteomes" id="UP000717585">
    <property type="component" value="Unassembled WGS sequence"/>
</dbReference>
<proteinExistence type="predicted"/>
<feature type="region of interest" description="Disordered" evidence="2">
    <location>
        <begin position="318"/>
        <end position="414"/>
    </location>
</feature>
<feature type="coiled-coil region" evidence="1">
    <location>
        <begin position="103"/>
        <end position="149"/>
    </location>
</feature>
<evidence type="ECO:0000256" key="1">
    <source>
        <dbReference type="SAM" id="Coils"/>
    </source>
</evidence>
<comment type="caution">
    <text evidence="3">The sequence shown here is derived from an EMBL/GenBank/DDBJ whole genome shotgun (WGS) entry which is preliminary data.</text>
</comment>
<organism evidence="3 4">
    <name type="scientific">Carpediemonas membranifera</name>
    <dbReference type="NCBI Taxonomy" id="201153"/>
    <lineage>
        <taxon>Eukaryota</taxon>
        <taxon>Metamonada</taxon>
        <taxon>Carpediemonas-like organisms</taxon>
        <taxon>Carpediemonas</taxon>
    </lineage>
</organism>
<evidence type="ECO:0000256" key="2">
    <source>
        <dbReference type="SAM" id="MobiDB-lite"/>
    </source>
</evidence>
<gene>
    <name evidence="3" type="ORF">J8273_3477</name>
</gene>
<dbReference type="AlphaFoldDB" id="A0A8J6BAI3"/>
<feature type="compositionally biased region" description="Low complexity" evidence="2">
    <location>
        <begin position="346"/>
        <end position="358"/>
    </location>
</feature>
<name>A0A8J6BAI3_9EUKA</name>
<evidence type="ECO:0000313" key="3">
    <source>
        <dbReference type="EMBL" id="KAG9393342.1"/>
    </source>
</evidence>
<dbReference type="EMBL" id="JAHDYR010000025">
    <property type="protein sequence ID" value="KAG9393342.1"/>
    <property type="molecule type" value="Genomic_DNA"/>
</dbReference>
<accession>A0A8J6BAI3</accession>